<evidence type="ECO:0000313" key="1">
    <source>
        <dbReference type="EMBL" id="KAK3741321.1"/>
    </source>
</evidence>
<comment type="caution">
    <text evidence="1">The sequence shown here is derived from an EMBL/GenBank/DDBJ whole genome shotgun (WGS) entry which is preliminary data.</text>
</comment>
<keyword evidence="2" id="KW-1185">Reference proteome</keyword>
<sequence length="107" mass="12154">MEGNEMKRRPSGVLKVRKVGDGDARCEVQVRGLGAKKEKGKERLEERSADYTEPMEGRLVHDGCKAVSAKTSVWVPWPGGRKQNDWLTALRLAYQSYTDSLWNFEKV</sequence>
<dbReference type="Proteomes" id="UP001283361">
    <property type="component" value="Unassembled WGS sequence"/>
</dbReference>
<dbReference type="EMBL" id="JAWDGP010006429">
    <property type="protein sequence ID" value="KAK3741321.1"/>
    <property type="molecule type" value="Genomic_DNA"/>
</dbReference>
<evidence type="ECO:0000313" key="2">
    <source>
        <dbReference type="Proteomes" id="UP001283361"/>
    </source>
</evidence>
<dbReference type="AlphaFoldDB" id="A0AAE0YD53"/>
<gene>
    <name evidence="1" type="ORF">RRG08_034366</name>
</gene>
<proteinExistence type="predicted"/>
<accession>A0AAE0YD53</accession>
<protein>
    <submittedName>
        <fullName evidence="1">Uncharacterized protein</fullName>
    </submittedName>
</protein>
<organism evidence="1 2">
    <name type="scientific">Elysia crispata</name>
    <name type="common">lettuce slug</name>
    <dbReference type="NCBI Taxonomy" id="231223"/>
    <lineage>
        <taxon>Eukaryota</taxon>
        <taxon>Metazoa</taxon>
        <taxon>Spiralia</taxon>
        <taxon>Lophotrochozoa</taxon>
        <taxon>Mollusca</taxon>
        <taxon>Gastropoda</taxon>
        <taxon>Heterobranchia</taxon>
        <taxon>Euthyneura</taxon>
        <taxon>Panpulmonata</taxon>
        <taxon>Sacoglossa</taxon>
        <taxon>Placobranchoidea</taxon>
        <taxon>Plakobranchidae</taxon>
        <taxon>Elysia</taxon>
    </lineage>
</organism>
<name>A0AAE0YD53_9GAST</name>
<reference evidence="1" key="1">
    <citation type="journal article" date="2023" name="G3 (Bethesda)">
        <title>A reference genome for the long-term kleptoplast-retaining sea slug Elysia crispata morphotype clarki.</title>
        <authorList>
            <person name="Eastman K.E."/>
            <person name="Pendleton A.L."/>
            <person name="Shaikh M.A."/>
            <person name="Suttiyut T."/>
            <person name="Ogas R."/>
            <person name="Tomko P."/>
            <person name="Gavelis G."/>
            <person name="Widhalm J.R."/>
            <person name="Wisecaver J.H."/>
        </authorList>
    </citation>
    <scope>NUCLEOTIDE SEQUENCE</scope>
    <source>
        <strain evidence="1">ECLA1</strain>
    </source>
</reference>